<evidence type="ECO:0000313" key="5">
    <source>
        <dbReference type="EMBL" id="CAB5118782.1"/>
    </source>
</evidence>
<name>A0A6J7T487_9ZZZZ</name>
<dbReference type="InterPro" id="IPR050194">
    <property type="entry name" value="Glycosyltransferase_grp1"/>
</dbReference>
<dbReference type="PANTHER" id="PTHR45947">
    <property type="entry name" value="SULFOQUINOVOSYL TRANSFERASE SQD2"/>
    <property type="match status" value="1"/>
</dbReference>
<accession>A0A6J7T487</accession>
<dbReference type="InterPro" id="IPR028098">
    <property type="entry name" value="Glyco_trans_4-like_N"/>
</dbReference>
<feature type="domain" description="Glycosyl transferase family 1" evidence="1">
    <location>
        <begin position="206"/>
        <end position="364"/>
    </location>
</feature>
<dbReference type="PANTHER" id="PTHR45947:SF3">
    <property type="entry name" value="SULFOQUINOVOSYL TRANSFERASE SQD2"/>
    <property type="match status" value="1"/>
</dbReference>
<organism evidence="4">
    <name type="scientific">freshwater metagenome</name>
    <dbReference type="NCBI Taxonomy" id="449393"/>
    <lineage>
        <taxon>unclassified sequences</taxon>
        <taxon>metagenomes</taxon>
        <taxon>ecological metagenomes</taxon>
    </lineage>
</organism>
<evidence type="ECO:0000313" key="3">
    <source>
        <dbReference type="EMBL" id="CAB4779869.1"/>
    </source>
</evidence>
<reference evidence="4" key="1">
    <citation type="submission" date="2020-05" db="EMBL/GenBank/DDBJ databases">
        <authorList>
            <person name="Chiriac C."/>
            <person name="Salcher M."/>
            <person name="Ghai R."/>
            <person name="Kavagutti S V."/>
        </authorList>
    </citation>
    <scope>NUCLEOTIDE SEQUENCE</scope>
</reference>
<gene>
    <name evidence="3" type="ORF">UFOPK2921_00797</name>
    <name evidence="4" type="ORF">UFOPK4275_00540</name>
    <name evidence="5" type="ORF">UFOPK4422_00560</name>
</gene>
<sequence length="393" mass="43614">MSEIADTSDNLSLVEMAGEMLDRGTRRVHVLAWRDFDDNEAGGSENHADEFMKRWQEAGLSVLHRTSHAAGLPAVAQRNGYDVVRRGGRMTVFPRVMGSELMGRMGDYDALVEIWNGVPWMSPLWCRKPRILILHHIHGPMWNQVFPAPLAALGRALETKFAPPFYRRTPTVTTSDDTQQELIELGWKPNLVTTGPVGVDAFFSPGGTKTDHPSVLAVGRQAPVKRFVELLEQVAVARKRVPNLSLTLVGDGPQRPQINEWIERNDARTWVTLAGRVSREELREHYRRAWIMTSASLAEGWGLTLTEAAGCGTPAVATDISGHRCSVLHDETGILAPLELMGQGIADILVDEKLRNELSTRAQSRARSLTWDALAAGVLRPLHAQVVQRHSTR</sequence>
<feature type="domain" description="Glycosyltransferase subfamily 4-like N-terminal" evidence="2">
    <location>
        <begin position="42"/>
        <end position="200"/>
    </location>
</feature>
<protein>
    <submittedName>
        <fullName evidence="4">Unannotated protein</fullName>
    </submittedName>
</protein>
<dbReference type="CDD" id="cd03801">
    <property type="entry name" value="GT4_PimA-like"/>
    <property type="match status" value="1"/>
</dbReference>
<evidence type="ECO:0000259" key="1">
    <source>
        <dbReference type="Pfam" id="PF00534"/>
    </source>
</evidence>
<dbReference type="GO" id="GO:0016757">
    <property type="term" value="F:glycosyltransferase activity"/>
    <property type="evidence" value="ECO:0007669"/>
    <property type="project" value="InterPro"/>
</dbReference>
<dbReference type="Pfam" id="PF00534">
    <property type="entry name" value="Glycos_transf_1"/>
    <property type="match status" value="1"/>
</dbReference>
<evidence type="ECO:0000313" key="4">
    <source>
        <dbReference type="EMBL" id="CAB5048037.1"/>
    </source>
</evidence>
<dbReference type="EMBL" id="CAFBQJ010000074">
    <property type="protein sequence ID" value="CAB5048037.1"/>
    <property type="molecule type" value="Genomic_DNA"/>
</dbReference>
<dbReference type="Pfam" id="PF13439">
    <property type="entry name" value="Glyco_transf_4"/>
    <property type="match status" value="1"/>
</dbReference>
<dbReference type="InterPro" id="IPR001296">
    <property type="entry name" value="Glyco_trans_1"/>
</dbReference>
<proteinExistence type="predicted"/>
<dbReference type="AlphaFoldDB" id="A0A6J7T487"/>
<dbReference type="SUPFAM" id="SSF53756">
    <property type="entry name" value="UDP-Glycosyltransferase/glycogen phosphorylase"/>
    <property type="match status" value="1"/>
</dbReference>
<evidence type="ECO:0000259" key="2">
    <source>
        <dbReference type="Pfam" id="PF13439"/>
    </source>
</evidence>
<dbReference type="Gene3D" id="3.40.50.2000">
    <property type="entry name" value="Glycogen Phosphorylase B"/>
    <property type="match status" value="2"/>
</dbReference>
<dbReference type="EMBL" id="CAFBRX010000042">
    <property type="protein sequence ID" value="CAB5118782.1"/>
    <property type="molecule type" value="Genomic_DNA"/>
</dbReference>
<dbReference type="EMBL" id="CAEZZV010000090">
    <property type="protein sequence ID" value="CAB4779869.1"/>
    <property type="molecule type" value="Genomic_DNA"/>
</dbReference>